<dbReference type="Proteomes" id="UP000261003">
    <property type="component" value="Unassembled WGS sequence"/>
</dbReference>
<dbReference type="Pfam" id="PF16344">
    <property type="entry name" value="FecR_C"/>
    <property type="match status" value="1"/>
</dbReference>
<dbReference type="EMBL" id="QRYT01000088">
    <property type="protein sequence ID" value="RGV03213.1"/>
    <property type="molecule type" value="Genomic_DNA"/>
</dbReference>
<gene>
    <name evidence="10" type="ORF">DW193_18225</name>
    <name evidence="9" type="ORF">DWV70_06970</name>
    <name evidence="8" type="ORF">DWW27_21880</name>
    <name evidence="7" type="ORF">DXC16_01900</name>
    <name evidence="4" type="ORF">F9Z94_22055</name>
    <name evidence="6" type="ORF">GAY12_15540</name>
    <name evidence="5" type="ORF">GAY79_16855</name>
</gene>
<evidence type="ECO:0000313" key="10">
    <source>
        <dbReference type="EMBL" id="RHH74805.1"/>
    </source>
</evidence>
<evidence type="ECO:0000313" key="6">
    <source>
        <dbReference type="EMBL" id="KAB6632888.1"/>
    </source>
</evidence>
<dbReference type="Proteomes" id="UP000437431">
    <property type="component" value="Unassembled WGS sequence"/>
</dbReference>
<evidence type="ECO:0000313" key="14">
    <source>
        <dbReference type="Proteomes" id="UP000285469"/>
    </source>
</evidence>
<dbReference type="GO" id="GO:0016989">
    <property type="term" value="F:sigma factor antagonist activity"/>
    <property type="evidence" value="ECO:0007669"/>
    <property type="project" value="TreeGrafter"/>
</dbReference>
<evidence type="ECO:0000313" key="13">
    <source>
        <dbReference type="Proteomes" id="UP000285379"/>
    </source>
</evidence>
<evidence type="ECO:0000256" key="1">
    <source>
        <dbReference type="SAM" id="SignalP"/>
    </source>
</evidence>
<evidence type="ECO:0000313" key="15">
    <source>
        <dbReference type="Proteomes" id="UP000437431"/>
    </source>
</evidence>
<feature type="domain" description="FecR protein" evidence="2">
    <location>
        <begin position="30"/>
        <end position="122"/>
    </location>
</feature>
<dbReference type="PANTHER" id="PTHR30273:SF2">
    <property type="entry name" value="PROTEIN FECR"/>
    <property type="match status" value="1"/>
</dbReference>
<evidence type="ECO:0000259" key="3">
    <source>
        <dbReference type="Pfam" id="PF16344"/>
    </source>
</evidence>
<dbReference type="EMBL" id="WDAY01000043">
    <property type="protein sequence ID" value="KAB6557862.1"/>
    <property type="molecule type" value="Genomic_DNA"/>
</dbReference>
<dbReference type="Gene3D" id="3.55.50.30">
    <property type="match status" value="1"/>
</dbReference>
<dbReference type="EMBL" id="QRKA01000032">
    <property type="protein sequence ID" value="RHH74805.1"/>
    <property type="molecule type" value="Genomic_DNA"/>
</dbReference>
<keyword evidence="1" id="KW-0732">Signal</keyword>
<name>A0A396BBW3_PHOVU</name>
<dbReference type="EMBL" id="QSTG01000002">
    <property type="protein sequence ID" value="RGM47839.1"/>
    <property type="molecule type" value="Genomic_DNA"/>
</dbReference>
<dbReference type="PANTHER" id="PTHR30273">
    <property type="entry name" value="PERIPLASMIC SIGNAL SENSOR AND SIGMA FACTOR ACTIVATOR FECR-RELATED"/>
    <property type="match status" value="1"/>
</dbReference>
<dbReference type="Proteomes" id="UP000283713">
    <property type="component" value="Unassembled WGS sequence"/>
</dbReference>
<evidence type="ECO:0000313" key="8">
    <source>
        <dbReference type="EMBL" id="RGV03213.1"/>
    </source>
</evidence>
<evidence type="ECO:0000313" key="12">
    <source>
        <dbReference type="Proteomes" id="UP000283713"/>
    </source>
</evidence>
<organism evidence="8 13">
    <name type="scientific">Phocaeicola vulgatus</name>
    <name type="common">Bacteroides vulgatus</name>
    <dbReference type="NCBI Taxonomy" id="821"/>
    <lineage>
        <taxon>Bacteria</taxon>
        <taxon>Pseudomonadati</taxon>
        <taxon>Bacteroidota</taxon>
        <taxon>Bacteroidia</taxon>
        <taxon>Bacteroidales</taxon>
        <taxon>Bacteroidaceae</taxon>
        <taxon>Phocaeicola</taxon>
    </lineage>
</organism>
<dbReference type="Proteomes" id="UP000462885">
    <property type="component" value="Unassembled WGS sequence"/>
</dbReference>
<evidence type="ECO:0000313" key="16">
    <source>
        <dbReference type="Proteomes" id="UP000462015"/>
    </source>
</evidence>
<sequence length="238" mass="27496">MIAATVTLLLITSAGLWFAKQQAGCVNDFIEVTAQESQLYTLPDSSKVWMQKGSSLRYAKAFLKDRKVWLKGNSFFEVMRQNGVPFQVYINQGMIEVKGTSFDIHQNQNQQTNEIILFCGKVDFTAENHETIEMQPFQKLTYYIKKDNITKEWLRNIKYKNGSLQFTNLPLKQLIETINSRYNSNIKLEGINLKQQSAFTGKIRLEESLKDVLQKICYSLSLEMKANGNEIIIYKNNH</sequence>
<dbReference type="Gene3D" id="2.60.120.1440">
    <property type="match status" value="1"/>
</dbReference>
<reference evidence="11 12" key="1">
    <citation type="submission" date="2018-08" db="EMBL/GenBank/DDBJ databases">
        <title>A genome reference for cultivated species of the human gut microbiota.</title>
        <authorList>
            <person name="Zou Y."/>
            <person name="Xue W."/>
            <person name="Luo G."/>
        </authorList>
    </citation>
    <scope>NUCLEOTIDE SEQUENCE [LARGE SCALE GENOMIC DNA]</scope>
    <source>
        <strain evidence="9 14">AF12-25</strain>
        <strain evidence="8 13">AF14-8</strain>
        <strain evidence="10 12">AM16-6</strain>
        <strain evidence="7 11">OM08-13BH</strain>
    </source>
</reference>
<evidence type="ECO:0000313" key="5">
    <source>
        <dbReference type="EMBL" id="KAB6557862.1"/>
    </source>
</evidence>
<dbReference type="Proteomes" id="UP000285469">
    <property type="component" value="Unassembled WGS sequence"/>
</dbReference>
<evidence type="ECO:0000313" key="11">
    <source>
        <dbReference type="Proteomes" id="UP000261003"/>
    </source>
</evidence>
<feature type="chain" id="PRO_5041541565" evidence="1">
    <location>
        <begin position="20"/>
        <end position="238"/>
    </location>
</feature>
<dbReference type="Proteomes" id="UP000285379">
    <property type="component" value="Unassembled WGS sequence"/>
</dbReference>
<evidence type="ECO:0000313" key="4">
    <source>
        <dbReference type="EMBL" id="KAB5430449.1"/>
    </source>
</evidence>
<dbReference type="EMBL" id="QSAI01000010">
    <property type="protein sequence ID" value="RGW48765.1"/>
    <property type="molecule type" value="Genomic_DNA"/>
</dbReference>
<dbReference type="Proteomes" id="UP000462015">
    <property type="component" value="Unassembled WGS sequence"/>
</dbReference>
<evidence type="ECO:0000313" key="7">
    <source>
        <dbReference type="EMBL" id="RGM47839.1"/>
    </source>
</evidence>
<evidence type="ECO:0000313" key="17">
    <source>
        <dbReference type="Proteomes" id="UP000462885"/>
    </source>
</evidence>
<dbReference type="Pfam" id="PF04773">
    <property type="entry name" value="FecR"/>
    <property type="match status" value="1"/>
</dbReference>
<reference evidence="15 16" key="2">
    <citation type="journal article" date="2019" name="Nat. Med.">
        <title>A library of human gut bacterial isolates paired with longitudinal multiomics data enables mechanistic microbiome research.</title>
        <authorList>
            <person name="Poyet M."/>
            <person name="Groussin M."/>
            <person name="Gibbons S.M."/>
            <person name="Avila-Pacheco J."/>
            <person name="Jiang X."/>
            <person name="Kearney S.M."/>
            <person name="Perrotta A.R."/>
            <person name="Berdy B."/>
            <person name="Zhao S."/>
            <person name="Lieberman T.D."/>
            <person name="Swanson P.K."/>
            <person name="Smith M."/>
            <person name="Roesemann S."/>
            <person name="Alexander J.E."/>
            <person name="Rich S.A."/>
            <person name="Livny J."/>
            <person name="Vlamakis H."/>
            <person name="Clish C."/>
            <person name="Bullock K."/>
            <person name="Deik A."/>
            <person name="Scott J."/>
            <person name="Pierce K.A."/>
            <person name="Xavier R.J."/>
            <person name="Alm E.J."/>
        </authorList>
    </citation>
    <scope>NUCLEOTIDE SEQUENCE [LARGE SCALE GENOMIC DNA]</scope>
    <source>
        <strain evidence="5 15">BIOML-A111</strain>
        <strain evidence="6 16">BIOML-A98</strain>
    </source>
</reference>
<feature type="domain" description="Protein FecR C-terminal" evidence="3">
    <location>
        <begin position="164"/>
        <end position="233"/>
    </location>
</feature>
<feature type="signal peptide" evidence="1">
    <location>
        <begin position="1"/>
        <end position="19"/>
    </location>
</feature>
<reference evidence="4 17" key="3">
    <citation type="submission" date="2019-10" db="EMBL/GenBank/DDBJ databases">
        <title>Genome Sequence and Assembly of iSURF_14.</title>
        <authorList>
            <person name="Wucher B.R."/>
            <person name="Ruoff K.L."/>
            <person name="Price C.E."/>
            <person name="Valls R.R."/>
            <person name="O'Toole G.A."/>
        </authorList>
    </citation>
    <scope>NUCLEOTIDE SEQUENCE [LARGE SCALE GENOMIC DNA]</scope>
    <source>
        <strain evidence="4 17">ANK132K_3B</strain>
    </source>
</reference>
<dbReference type="EMBL" id="WCIF01000052">
    <property type="protein sequence ID" value="KAB5430449.1"/>
    <property type="molecule type" value="Genomic_DNA"/>
</dbReference>
<proteinExistence type="predicted"/>
<dbReference type="EMBL" id="WDAL01000032">
    <property type="protein sequence ID" value="KAB6632888.1"/>
    <property type="molecule type" value="Genomic_DNA"/>
</dbReference>
<evidence type="ECO:0000313" key="9">
    <source>
        <dbReference type="EMBL" id="RGW48765.1"/>
    </source>
</evidence>
<protein>
    <submittedName>
        <fullName evidence="8">FecR family protein</fullName>
    </submittedName>
</protein>
<evidence type="ECO:0000259" key="2">
    <source>
        <dbReference type="Pfam" id="PF04773"/>
    </source>
</evidence>
<accession>A0A396BBW3</accession>
<comment type="caution">
    <text evidence="8">The sequence shown here is derived from an EMBL/GenBank/DDBJ whole genome shotgun (WGS) entry which is preliminary data.</text>
</comment>
<dbReference type="InterPro" id="IPR032508">
    <property type="entry name" value="FecR_C"/>
</dbReference>
<dbReference type="InterPro" id="IPR012373">
    <property type="entry name" value="Ferrdict_sens_TM"/>
</dbReference>
<dbReference type="AlphaFoldDB" id="A0A396BBW3"/>
<dbReference type="InterPro" id="IPR006860">
    <property type="entry name" value="FecR"/>
</dbReference>